<name>A0A833R642_9HYME</name>
<evidence type="ECO:0000256" key="8">
    <source>
        <dbReference type="ARBA" id="ARBA00023157"/>
    </source>
</evidence>
<keyword evidence="7" id="KW-0443">Lipid metabolism</keyword>
<dbReference type="GO" id="GO:0004623">
    <property type="term" value="F:phospholipase A2 activity"/>
    <property type="evidence" value="ECO:0007669"/>
    <property type="project" value="UniProtKB-EC"/>
</dbReference>
<organism evidence="11 12">
    <name type="scientific">Frieseomelitta varia</name>
    <dbReference type="NCBI Taxonomy" id="561572"/>
    <lineage>
        <taxon>Eukaryota</taxon>
        <taxon>Metazoa</taxon>
        <taxon>Ecdysozoa</taxon>
        <taxon>Arthropoda</taxon>
        <taxon>Hexapoda</taxon>
        <taxon>Insecta</taxon>
        <taxon>Pterygota</taxon>
        <taxon>Neoptera</taxon>
        <taxon>Endopterygota</taxon>
        <taxon>Hymenoptera</taxon>
        <taxon>Apocrita</taxon>
        <taxon>Aculeata</taxon>
        <taxon>Apoidea</taxon>
        <taxon>Anthophila</taxon>
        <taxon>Apidae</taxon>
        <taxon>Frieseomelitta</taxon>
    </lineage>
</organism>
<dbReference type="GO" id="GO:0050482">
    <property type="term" value="P:arachidonate secretion"/>
    <property type="evidence" value="ECO:0007669"/>
    <property type="project" value="InterPro"/>
</dbReference>
<proteinExistence type="predicted"/>
<dbReference type="InterPro" id="IPR016090">
    <property type="entry name" value="PLA2-like_dom"/>
</dbReference>
<dbReference type="PROSITE" id="PS00118">
    <property type="entry name" value="PA2_HIS"/>
    <property type="match status" value="1"/>
</dbReference>
<dbReference type="AlphaFoldDB" id="A0A833R642"/>
<evidence type="ECO:0000313" key="12">
    <source>
        <dbReference type="Proteomes" id="UP000655588"/>
    </source>
</evidence>
<dbReference type="Gene3D" id="1.20.90.10">
    <property type="entry name" value="Phospholipase A2 domain"/>
    <property type="match status" value="1"/>
</dbReference>
<evidence type="ECO:0000256" key="1">
    <source>
        <dbReference type="ARBA" id="ARBA00001913"/>
    </source>
</evidence>
<evidence type="ECO:0000256" key="3">
    <source>
        <dbReference type="ARBA" id="ARBA00013278"/>
    </source>
</evidence>
<dbReference type="SUPFAM" id="SSF48619">
    <property type="entry name" value="Phospholipase A2, PLA2"/>
    <property type="match status" value="1"/>
</dbReference>
<feature type="domain" description="Phospholipase A2-like central" evidence="10">
    <location>
        <begin position="40"/>
        <end position="95"/>
    </location>
</feature>
<dbReference type="InterPro" id="IPR036444">
    <property type="entry name" value="PLipase_A2_dom_sf"/>
</dbReference>
<keyword evidence="6" id="KW-0442">Lipid degradation</keyword>
<keyword evidence="5" id="KW-0964">Secreted</keyword>
<comment type="cofactor">
    <cofactor evidence="1">
        <name>Ca(2+)</name>
        <dbReference type="ChEBI" id="CHEBI:29108"/>
    </cofactor>
</comment>
<evidence type="ECO:0000256" key="7">
    <source>
        <dbReference type="ARBA" id="ARBA00023098"/>
    </source>
</evidence>
<evidence type="ECO:0000256" key="2">
    <source>
        <dbReference type="ARBA" id="ARBA00004613"/>
    </source>
</evidence>
<evidence type="ECO:0000256" key="9">
    <source>
        <dbReference type="ARBA" id="ARBA00029903"/>
    </source>
</evidence>
<dbReference type="EC" id="3.1.1.4" evidence="3"/>
<evidence type="ECO:0000256" key="6">
    <source>
        <dbReference type="ARBA" id="ARBA00022963"/>
    </source>
</evidence>
<reference evidence="11" key="1">
    <citation type="submission" date="2019-11" db="EMBL/GenBank/DDBJ databases">
        <title>The nuclear and mitochondrial genomes of Frieseomelitta varia - a highly eusocial stingless bee (Meliponini) with a permanently sterile worker caste.</title>
        <authorList>
            <person name="Freitas F.C.P."/>
            <person name="Lourenco A.P."/>
            <person name="Nunes F.M.F."/>
            <person name="Paschoal A.R."/>
            <person name="Abreu F.C.P."/>
            <person name="Barbin F.O."/>
            <person name="Bataglia L."/>
            <person name="Cardoso-Junior C.A.M."/>
            <person name="Cervoni M.S."/>
            <person name="Silva S.R."/>
            <person name="Dalarmi F."/>
            <person name="Del Lama M.A."/>
            <person name="Depintor T.S."/>
            <person name="Ferreira K.M."/>
            <person name="Goria P.S."/>
            <person name="Jaskot M.C."/>
            <person name="Lago D.C."/>
            <person name="Luna-Lucena D."/>
            <person name="Moda L.M."/>
            <person name="Nascimento L."/>
            <person name="Pedrino M."/>
            <person name="Rabico F.O."/>
            <person name="Sanches F.C."/>
            <person name="Santos D.E."/>
            <person name="Santos C.G."/>
            <person name="Vieira J."/>
            <person name="Lopes T.F."/>
            <person name="Barchuk A.R."/>
            <person name="Hartfelder K."/>
            <person name="Simoes Z.L.P."/>
            <person name="Bitondi M.M.G."/>
            <person name="Pinheiro D.G."/>
        </authorList>
    </citation>
    <scope>NUCLEOTIDE SEQUENCE</scope>
    <source>
        <strain evidence="11">USP_RPSP 00005682</strain>
        <tissue evidence="11">Whole individual</tissue>
    </source>
</reference>
<dbReference type="InterPro" id="IPR033113">
    <property type="entry name" value="PLA2_histidine"/>
</dbReference>
<evidence type="ECO:0000313" key="11">
    <source>
        <dbReference type="EMBL" id="KAF3421744.1"/>
    </source>
</evidence>
<keyword evidence="12" id="KW-1185">Reference proteome</keyword>
<accession>A0A833R642</accession>
<dbReference type="GO" id="GO:0005576">
    <property type="term" value="C:extracellular region"/>
    <property type="evidence" value="ECO:0007669"/>
    <property type="project" value="UniProtKB-SubCell"/>
</dbReference>
<keyword evidence="8" id="KW-1015">Disulfide bond</keyword>
<evidence type="ECO:0000256" key="4">
    <source>
        <dbReference type="ARBA" id="ARBA00021721"/>
    </source>
</evidence>
<dbReference type="GO" id="GO:0016042">
    <property type="term" value="P:lipid catabolic process"/>
    <property type="evidence" value="ECO:0007669"/>
    <property type="project" value="UniProtKB-KW"/>
</dbReference>
<dbReference type="GO" id="GO:0006644">
    <property type="term" value="P:phospholipid metabolic process"/>
    <property type="evidence" value="ECO:0007669"/>
    <property type="project" value="InterPro"/>
</dbReference>
<comment type="subcellular location">
    <subcellularLocation>
        <location evidence="2">Secreted</location>
    </subcellularLocation>
</comment>
<protein>
    <recommendedName>
        <fullName evidence="4">Phospholipase A2</fullName>
        <ecNumber evidence="3">3.1.1.4</ecNumber>
    </recommendedName>
    <alternativeName>
        <fullName evidence="9">Phosphatidylcholine 2-acylhydrolase</fullName>
    </alternativeName>
</protein>
<comment type="caution">
    <text evidence="11">The sequence shown here is derived from an EMBL/GenBank/DDBJ whole genome shotgun (WGS) entry which is preliminary data.</text>
</comment>
<dbReference type="Proteomes" id="UP000655588">
    <property type="component" value="Unassembled WGS sequence"/>
</dbReference>
<sequence length="106" mass="12331">KRNSDQWELIVHYVSRIVEKDLYKTCLFSHAFHYIYCFPTGTKWCGSGNIASNPDDLGKYSETDACCRNHDMCPDVIEAHGTKHGLTNPSFYTRFLFNFVFLFTFT</sequence>
<dbReference type="PANTHER" id="PTHR12253">
    <property type="entry name" value="RH14732P"/>
    <property type="match status" value="1"/>
</dbReference>
<evidence type="ECO:0000259" key="10">
    <source>
        <dbReference type="Pfam" id="PF05826"/>
    </source>
</evidence>
<dbReference type="Pfam" id="PF05826">
    <property type="entry name" value="Phospholip_A2_2"/>
    <property type="match status" value="1"/>
</dbReference>
<dbReference type="EMBL" id="WNWW01000821">
    <property type="protein sequence ID" value="KAF3421744.1"/>
    <property type="molecule type" value="Genomic_DNA"/>
</dbReference>
<feature type="non-terminal residue" evidence="11">
    <location>
        <position position="106"/>
    </location>
</feature>
<gene>
    <name evidence="11" type="ORF">E2986_11192</name>
</gene>
<evidence type="ECO:0000256" key="5">
    <source>
        <dbReference type="ARBA" id="ARBA00022525"/>
    </source>
</evidence>